<sequence length="194" mass="21245">MAIQHESIHQTVMSTLAPLPLSTTTNSSGGVWQVGSRILVAYFSRSGNTRVIAGLIHRKLGTDLFEIRPASPYPEDYLETVEQARQERDCGFQPPLKAGVANMAAYETVFLGFPVWGETVPPVIRSFLSVHDLSGKTLIPFITHGGYGFGNSQSVIASHAPKARLVRGFEMEADQERRTMESVADWLKGVAVKS</sequence>
<keyword evidence="2" id="KW-0288">FMN</keyword>
<dbReference type="Proteomes" id="UP000461443">
    <property type="component" value="Unassembled WGS sequence"/>
</dbReference>
<reference evidence="4 5" key="2">
    <citation type="submission" date="2020-02" db="EMBL/GenBank/DDBJ databases">
        <title>The new genus of Enterobacteriales.</title>
        <authorList>
            <person name="Kim I.S."/>
        </authorList>
    </citation>
    <scope>NUCLEOTIDE SEQUENCE [LARGE SCALE GENOMIC DNA]</scope>
    <source>
        <strain evidence="4 5">SAP-6</strain>
    </source>
</reference>
<evidence type="ECO:0000313" key="5">
    <source>
        <dbReference type="Proteomes" id="UP000461443"/>
    </source>
</evidence>
<name>A0A845SBB1_9GAMM</name>
<accession>A0A845SBB1</accession>
<evidence type="ECO:0000256" key="2">
    <source>
        <dbReference type="ARBA" id="ARBA00022643"/>
    </source>
</evidence>
<reference evidence="4 5" key="1">
    <citation type="submission" date="2019-12" db="EMBL/GenBank/DDBJ databases">
        <authorList>
            <person name="Lee S.D."/>
        </authorList>
    </citation>
    <scope>NUCLEOTIDE SEQUENCE [LARGE SCALE GENOMIC DNA]</scope>
    <source>
        <strain evidence="4 5">SAP-6</strain>
    </source>
</reference>
<keyword evidence="1" id="KW-0285">Flavoprotein</keyword>
<evidence type="ECO:0000313" key="4">
    <source>
        <dbReference type="EMBL" id="NDL62030.1"/>
    </source>
</evidence>
<dbReference type="PROSITE" id="PS50902">
    <property type="entry name" value="FLAVODOXIN_LIKE"/>
    <property type="match status" value="1"/>
</dbReference>
<dbReference type="RefSeq" id="WP_162364724.1">
    <property type="nucleotide sequence ID" value="NZ_WUBS01000003.1"/>
</dbReference>
<evidence type="ECO:0000259" key="3">
    <source>
        <dbReference type="PROSITE" id="PS50902"/>
    </source>
</evidence>
<keyword evidence="5" id="KW-1185">Reference proteome</keyword>
<dbReference type="Gene3D" id="3.40.50.360">
    <property type="match status" value="1"/>
</dbReference>
<dbReference type="Pfam" id="PF12682">
    <property type="entry name" value="Flavodoxin_4"/>
    <property type="match status" value="1"/>
</dbReference>
<dbReference type="GO" id="GO:0010181">
    <property type="term" value="F:FMN binding"/>
    <property type="evidence" value="ECO:0007669"/>
    <property type="project" value="InterPro"/>
</dbReference>
<organism evidence="4 5">
    <name type="scientific">Acerihabitans arboris</name>
    <dbReference type="NCBI Taxonomy" id="2691583"/>
    <lineage>
        <taxon>Bacteria</taxon>
        <taxon>Pseudomonadati</taxon>
        <taxon>Pseudomonadota</taxon>
        <taxon>Gammaproteobacteria</taxon>
        <taxon>Enterobacterales</taxon>
        <taxon>Pectobacteriaceae</taxon>
        <taxon>Acerihabitans</taxon>
    </lineage>
</organism>
<dbReference type="PANTHER" id="PTHR39201">
    <property type="entry name" value="EXPORTED PROTEIN-RELATED"/>
    <property type="match status" value="1"/>
</dbReference>
<comment type="caution">
    <text evidence="4">The sequence shown here is derived from an EMBL/GenBank/DDBJ whole genome shotgun (WGS) entry which is preliminary data.</text>
</comment>
<dbReference type="SUPFAM" id="SSF52218">
    <property type="entry name" value="Flavoproteins"/>
    <property type="match status" value="1"/>
</dbReference>
<dbReference type="PANTHER" id="PTHR39201:SF1">
    <property type="entry name" value="FLAVODOXIN-LIKE DOMAIN-CONTAINING PROTEIN"/>
    <property type="match status" value="1"/>
</dbReference>
<dbReference type="EMBL" id="WUBS01000003">
    <property type="protein sequence ID" value="NDL62030.1"/>
    <property type="molecule type" value="Genomic_DNA"/>
</dbReference>
<feature type="domain" description="Flavodoxin-like" evidence="3">
    <location>
        <begin position="38"/>
        <end position="191"/>
    </location>
</feature>
<dbReference type="InterPro" id="IPR029039">
    <property type="entry name" value="Flavoprotein-like_sf"/>
</dbReference>
<gene>
    <name evidence="4" type="ORF">GRH90_04550</name>
</gene>
<evidence type="ECO:0000256" key="1">
    <source>
        <dbReference type="ARBA" id="ARBA00022630"/>
    </source>
</evidence>
<protein>
    <submittedName>
        <fullName evidence="4">Flavodoxin</fullName>
    </submittedName>
</protein>
<proteinExistence type="predicted"/>
<dbReference type="AlphaFoldDB" id="A0A845SBB1"/>
<dbReference type="InterPro" id="IPR008254">
    <property type="entry name" value="Flavodoxin/NO_synth"/>
</dbReference>